<feature type="binding site" description="axial binding residue" evidence="12">
    <location>
        <position position="443"/>
    </location>
    <ligand>
        <name>heme</name>
        <dbReference type="ChEBI" id="CHEBI:30413"/>
    </ligand>
    <ligandPart>
        <name>Fe</name>
        <dbReference type="ChEBI" id="CHEBI:18248"/>
    </ligandPart>
</feature>
<sequence>MEILIALISALLIIVLSVLQTNRRRLSRPKYPPPPGPPGIPVFGNLLQFDTSAPHVYLWQLSKIYGPLMSLKLGSLPLLVVSSARMAEEVVKNHDLTFSSRPLFLGSRMLSYNGLDIAFSPYSEQWRELRKISVLHLFSNRRVESFRGSREDEVSRMIRTISKEASSSQVTNLSKTSVSLSSTFICRIAFGKRYDEGDQQRRRFHDLLQEMQAAFVGFFFSDYIPSISWLDSLNGMRSRLERTCSKLDSFLQELIDEHLNPNRPESMNGDIIDIMLQLRQQQSTSFDLTQDHIKAMLMDVFSAGSDTTAATIIWAMAALMKSPEAILKKAQAEIRGALGNKDIVNEDDIQKLPYLKAIVKETFRLYPPTPLLVPRQTLANCIINGHEIQSNSIVYTNVWAIGRDPDNWENPNEFLPERFLNSSVDMKGKDFQLIPFGAGRRGCPGYSLGLAMVEVGLANLLYSFDWELPSGIKKEDIDTEVLPGLTMLKKNDLLLVAKNVYAQQVSSSGI</sequence>
<evidence type="ECO:0000256" key="11">
    <source>
        <dbReference type="ARBA" id="ARBA00023136"/>
    </source>
</evidence>
<evidence type="ECO:0000256" key="5">
    <source>
        <dbReference type="ARBA" id="ARBA00022692"/>
    </source>
</evidence>
<evidence type="ECO:0000256" key="2">
    <source>
        <dbReference type="ARBA" id="ARBA00004167"/>
    </source>
</evidence>
<keyword evidence="8 13" id="KW-0560">Oxidoreductase</keyword>
<organism evidence="14 15">
    <name type="scientific">Coffea canephora</name>
    <name type="common">Robusta coffee</name>
    <dbReference type="NCBI Taxonomy" id="49390"/>
    <lineage>
        <taxon>Eukaryota</taxon>
        <taxon>Viridiplantae</taxon>
        <taxon>Streptophyta</taxon>
        <taxon>Embryophyta</taxon>
        <taxon>Tracheophyta</taxon>
        <taxon>Spermatophyta</taxon>
        <taxon>Magnoliopsida</taxon>
        <taxon>eudicotyledons</taxon>
        <taxon>Gunneridae</taxon>
        <taxon>Pentapetalae</taxon>
        <taxon>asterids</taxon>
        <taxon>lamiids</taxon>
        <taxon>Gentianales</taxon>
        <taxon>Rubiaceae</taxon>
        <taxon>Ixoroideae</taxon>
        <taxon>Gardenieae complex</taxon>
        <taxon>Bertiereae - Coffeeae clade</taxon>
        <taxon>Coffeeae</taxon>
        <taxon>Coffea</taxon>
    </lineage>
</organism>
<dbReference type="GO" id="GO:0020037">
    <property type="term" value="F:heme binding"/>
    <property type="evidence" value="ECO:0007669"/>
    <property type="project" value="InterPro"/>
</dbReference>
<dbReference type="FunFam" id="1.10.630.10:FF:000011">
    <property type="entry name" value="Cytochrome P450 83B1"/>
    <property type="match status" value="1"/>
</dbReference>
<evidence type="ECO:0000256" key="7">
    <source>
        <dbReference type="ARBA" id="ARBA00022989"/>
    </source>
</evidence>
<evidence type="ECO:0000256" key="8">
    <source>
        <dbReference type="ARBA" id="ARBA00023002"/>
    </source>
</evidence>
<dbReference type="InterPro" id="IPR036396">
    <property type="entry name" value="Cyt_P450_sf"/>
</dbReference>
<comment type="cofactor">
    <cofactor evidence="1 12">
        <name>heme</name>
        <dbReference type="ChEBI" id="CHEBI:30413"/>
    </cofactor>
</comment>
<dbReference type="AlphaFoldDB" id="A0A068V6E2"/>
<keyword evidence="4 12" id="KW-0349">Heme</keyword>
<dbReference type="CDD" id="cd11072">
    <property type="entry name" value="CYP71-like"/>
    <property type="match status" value="1"/>
</dbReference>
<keyword evidence="7" id="KW-1133">Transmembrane helix</keyword>
<comment type="similarity">
    <text evidence="3 13">Belongs to the cytochrome P450 family.</text>
</comment>
<dbReference type="OrthoDB" id="2789670at2759"/>
<dbReference type="Proteomes" id="UP000295252">
    <property type="component" value="Chromosome VIII"/>
</dbReference>
<dbReference type="PANTHER" id="PTHR47955">
    <property type="entry name" value="CYTOCHROME P450 FAMILY 71 PROTEIN"/>
    <property type="match status" value="1"/>
</dbReference>
<dbReference type="SUPFAM" id="SSF48264">
    <property type="entry name" value="Cytochrome P450"/>
    <property type="match status" value="1"/>
</dbReference>
<dbReference type="OMA" id="QISIAMN"/>
<evidence type="ECO:0008006" key="16">
    <source>
        <dbReference type="Google" id="ProtNLM"/>
    </source>
</evidence>
<dbReference type="InParanoid" id="A0A068V6E2"/>
<keyword evidence="15" id="KW-1185">Reference proteome</keyword>
<keyword evidence="9 12" id="KW-0408">Iron</keyword>
<evidence type="ECO:0000256" key="1">
    <source>
        <dbReference type="ARBA" id="ARBA00001971"/>
    </source>
</evidence>
<keyword evidence="6 12" id="KW-0479">Metal-binding</keyword>
<evidence type="ECO:0000256" key="4">
    <source>
        <dbReference type="ARBA" id="ARBA00022617"/>
    </source>
</evidence>
<evidence type="ECO:0000313" key="15">
    <source>
        <dbReference type="Proteomes" id="UP000295252"/>
    </source>
</evidence>
<dbReference type="PhylomeDB" id="A0A068V6E2"/>
<dbReference type="GO" id="GO:0016705">
    <property type="term" value="F:oxidoreductase activity, acting on paired donors, with incorporation or reduction of molecular oxygen"/>
    <property type="evidence" value="ECO:0007669"/>
    <property type="project" value="InterPro"/>
</dbReference>
<dbReference type="GO" id="GO:0016020">
    <property type="term" value="C:membrane"/>
    <property type="evidence" value="ECO:0007669"/>
    <property type="project" value="UniProtKB-SubCell"/>
</dbReference>
<dbReference type="InterPro" id="IPR017972">
    <property type="entry name" value="Cyt_P450_CS"/>
</dbReference>
<dbReference type="PANTHER" id="PTHR47955:SF22">
    <property type="entry name" value="CYTOCHROME P450 83B1-LIKE"/>
    <property type="match status" value="1"/>
</dbReference>
<evidence type="ECO:0000256" key="6">
    <source>
        <dbReference type="ARBA" id="ARBA00022723"/>
    </source>
</evidence>
<keyword evidence="11" id="KW-0472">Membrane</keyword>
<dbReference type="Gramene" id="CDP16099">
    <property type="protein sequence ID" value="CDP16099"/>
    <property type="gene ID" value="GSCOC_T00017139001"/>
</dbReference>
<dbReference type="Gene3D" id="1.10.630.10">
    <property type="entry name" value="Cytochrome P450"/>
    <property type="match status" value="1"/>
</dbReference>
<dbReference type="PRINTS" id="PR00463">
    <property type="entry name" value="EP450I"/>
</dbReference>
<name>A0A068V6E2_COFCA</name>
<evidence type="ECO:0000256" key="10">
    <source>
        <dbReference type="ARBA" id="ARBA00023033"/>
    </source>
</evidence>
<proteinExistence type="inferred from homology"/>
<dbReference type="EMBL" id="HG739201">
    <property type="protein sequence ID" value="CDP16099.1"/>
    <property type="molecule type" value="Genomic_DNA"/>
</dbReference>
<reference evidence="15" key="1">
    <citation type="journal article" date="2014" name="Science">
        <title>The coffee genome provides insight into the convergent evolution of caffeine biosynthesis.</title>
        <authorList>
            <person name="Denoeud F."/>
            <person name="Carretero-Paulet L."/>
            <person name="Dereeper A."/>
            <person name="Droc G."/>
            <person name="Guyot R."/>
            <person name="Pietrella M."/>
            <person name="Zheng C."/>
            <person name="Alberti A."/>
            <person name="Anthony F."/>
            <person name="Aprea G."/>
            <person name="Aury J.M."/>
            <person name="Bento P."/>
            <person name="Bernard M."/>
            <person name="Bocs S."/>
            <person name="Campa C."/>
            <person name="Cenci A."/>
            <person name="Combes M.C."/>
            <person name="Crouzillat D."/>
            <person name="Da Silva C."/>
            <person name="Daddiego L."/>
            <person name="De Bellis F."/>
            <person name="Dussert S."/>
            <person name="Garsmeur O."/>
            <person name="Gayraud T."/>
            <person name="Guignon V."/>
            <person name="Jahn K."/>
            <person name="Jamilloux V."/>
            <person name="Joet T."/>
            <person name="Labadie K."/>
            <person name="Lan T."/>
            <person name="Leclercq J."/>
            <person name="Lepelley M."/>
            <person name="Leroy T."/>
            <person name="Li L.T."/>
            <person name="Librado P."/>
            <person name="Lopez L."/>
            <person name="Munoz A."/>
            <person name="Noel B."/>
            <person name="Pallavicini A."/>
            <person name="Perrotta G."/>
            <person name="Poncet V."/>
            <person name="Pot D."/>
            <person name="Priyono X."/>
            <person name="Rigoreau M."/>
            <person name="Rouard M."/>
            <person name="Rozas J."/>
            <person name="Tranchant-Dubreuil C."/>
            <person name="VanBuren R."/>
            <person name="Zhang Q."/>
            <person name="Andrade A.C."/>
            <person name="Argout X."/>
            <person name="Bertrand B."/>
            <person name="de Kochko A."/>
            <person name="Graziosi G."/>
            <person name="Henry R.J."/>
            <person name="Jayarama X."/>
            <person name="Ming R."/>
            <person name="Nagai C."/>
            <person name="Rounsley S."/>
            <person name="Sankoff D."/>
            <person name="Giuliano G."/>
            <person name="Albert V.A."/>
            <person name="Wincker P."/>
            <person name="Lashermes P."/>
        </authorList>
    </citation>
    <scope>NUCLEOTIDE SEQUENCE [LARGE SCALE GENOMIC DNA]</scope>
    <source>
        <strain evidence="15">cv. DH200-94</strain>
    </source>
</reference>
<comment type="subcellular location">
    <subcellularLocation>
        <location evidence="2">Membrane</location>
        <topology evidence="2">Single-pass membrane protein</topology>
    </subcellularLocation>
</comment>
<evidence type="ECO:0000313" key="14">
    <source>
        <dbReference type="EMBL" id="CDP16099.1"/>
    </source>
</evidence>
<accession>A0A068V6E2</accession>
<evidence type="ECO:0000256" key="13">
    <source>
        <dbReference type="RuleBase" id="RU000461"/>
    </source>
</evidence>
<keyword evidence="5" id="KW-0812">Transmembrane</keyword>
<dbReference type="Pfam" id="PF00067">
    <property type="entry name" value="p450"/>
    <property type="match status" value="1"/>
</dbReference>
<evidence type="ECO:0000256" key="9">
    <source>
        <dbReference type="ARBA" id="ARBA00023004"/>
    </source>
</evidence>
<protein>
    <recommendedName>
        <fullName evidence="16">Cytochrome P450</fullName>
    </recommendedName>
</protein>
<dbReference type="FunCoup" id="A0A068V6E2">
    <property type="interactions" value="288"/>
</dbReference>
<evidence type="ECO:0000256" key="3">
    <source>
        <dbReference type="ARBA" id="ARBA00010617"/>
    </source>
</evidence>
<keyword evidence="10 13" id="KW-0503">Monooxygenase</keyword>
<dbReference type="PRINTS" id="PR00385">
    <property type="entry name" value="P450"/>
</dbReference>
<gene>
    <name evidence="14" type="ORF">GSCOC_T00017139001</name>
</gene>
<dbReference type="GO" id="GO:0005506">
    <property type="term" value="F:iron ion binding"/>
    <property type="evidence" value="ECO:0007669"/>
    <property type="project" value="InterPro"/>
</dbReference>
<dbReference type="InterPro" id="IPR001128">
    <property type="entry name" value="Cyt_P450"/>
</dbReference>
<evidence type="ECO:0000256" key="12">
    <source>
        <dbReference type="PIRSR" id="PIRSR602401-1"/>
    </source>
</evidence>
<dbReference type="STRING" id="49390.A0A068V6E2"/>
<dbReference type="PROSITE" id="PS00086">
    <property type="entry name" value="CYTOCHROME_P450"/>
    <property type="match status" value="1"/>
</dbReference>
<dbReference type="InterPro" id="IPR002401">
    <property type="entry name" value="Cyt_P450_E_grp-I"/>
</dbReference>
<dbReference type="GO" id="GO:0004497">
    <property type="term" value="F:monooxygenase activity"/>
    <property type="evidence" value="ECO:0007669"/>
    <property type="project" value="UniProtKB-KW"/>
</dbReference>